<feature type="compositionally biased region" description="Polar residues" evidence="1">
    <location>
        <begin position="258"/>
        <end position="269"/>
    </location>
</feature>
<feature type="region of interest" description="Disordered" evidence="1">
    <location>
        <begin position="460"/>
        <end position="526"/>
    </location>
</feature>
<gene>
    <name evidence="2" type="ORF">GY632_3767</name>
</gene>
<evidence type="ECO:0000256" key="1">
    <source>
        <dbReference type="SAM" id="MobiDB-lite"/>
    </source>
</evidence>
<evidence type="ECO:0000313" key="3">
    <source>
        <dbReference type="Proteomes" id="UP000749309"/>
    </source>
</evidence>
<feature type="region of interest" description="Disordered" evidence="1">
    <location>
        <begin position="220"/>
        <end position="349"/>
    </location>
</feature>
<feature type="compositionally biased region" description="Basic and acidic residues" evidence="1">
    <location>
        <begin position="173"/>
        <end position="189"/>
    </location>
</feature>
<reference evidence="2" key="1">
    <citation type="submission" date="2020-03" db="EMBL/GenBank/DDBJ databases">
        <title>Whole Genome Sequence of Trichophyton interdigitale from India.</title>
        <authorList>
            <person name="Kumar P."/>
        </authorList>
    </citation>
    <scope>NUCLEOTIDE SEQUENCE</scope>
    <source>
        <strain evidence="2">UCMS-IGIB-CI14</strain>
    </source>
</reference>
<dbReference type="InterPro" id="IPR031355">
    <property type="entry name" value="YBL010C/LAA2-like"/>
</dbReference>
<proteinExistence type="predicted"/>
<dbReference type="PANTHER" id="PTHR38698">
    <property type="entry name" value="EXPRESSED PROTEIN"/>
    <property type="match status" value="1"/>
</dbReference>
<dbReference type="Proteomes" id="UP000749309">
    <property type="component" value="Unassembled WGS sequence"/>
</dbReference>
<evidence type="ECO:0000313" key="2">
    <source>
        <dbReference type="EMBL" id="KAF3894415.1"/>
    </source>
</evidence>
<comment type="caution">
    <text evidence="2">The sequence shown here is derived from an EMBL/GenBank/DDBJ whole genome shotgun (WGS) entry which is preliminary data.</text>
</comment>
<feature type="compositionally biased region" description="Basic and acidic residues" evidence="1">
    <location>
        <begin position="222"/>
        <end position="232"/>
    </location>
</feature>
<dbReference type="Pfam" id="PF17104">
    <property type="entry name" value="YBL010C_LAA2"/>
    <property type="match status" value="1"/>
</dbReference>
<accession>A0A9P5CX33</accession>
<feature type="compositionally biased region" description="Basic and acidic residues" evidence="1">
    <location>
        <begin position="307"/>
        <end position="319"/>
    </location>
</feature>
<feature type="compositionally biased region" description="Basic and acidic residues" evidence="1">
    <location>
        <begin position="88"/>
        <end position="101"/>
    </location>
</feature>
<feature type="compositionally biased region" description="Low complexity" evidence="1">
    <location>
        <begin position="71"/>
        <end position="87"/>
    </location>
</feature>
<feature type="compositionally biased region" description="Low complexity" evidence="1">
    <location>
        <begin position="494"/>
        <end position="510"/>
    </location>
</feature>
<dbReference type="AlphaFoldDB" id="A0A9P5CX33"/>
<protein>
    <submittedName>
        <fullName evidence="2">Uncharacterized protein</fullName>
    </submittedName>
</protein>
<feature type="region of interest" description="Disordered" evidence="1">
    <location>
        <begin position="29"/>
        <end position="110"/>
    </location>
</feature>
<feature type="region of interest" description="Disordered" evidence="1">
    <location>
        <begin position="129"/>
        <end position="148"/>
    </location>
</feature>
<dbReference type="EMBL" id="JAAQVJ010000115">
    <property type="protein sequence ID" value="KAF3894415.1"/>
    <property type="molecule type" value="Genomic_DNA"/>
</dbReference>
<dbReference type="PANTHER" id="PTHR38698:SF1">
    <property type="entry name" value="FUNGAL PROTEIN"/>
    <property type="match status" value="1"/>
</dbReference>
<sequence>MVEGKTTGHVCGISLHSLSLNLYIPMAEPRSRPSSVLLEPPPKGVELEDPGASDHNPDSDDEHFSDATEGQTSASRRPSRSQSPVPRTRVEKVDASPRHGEVPGSPAYQQRLADAVPDEIDILGGARTNTQHNSAHIERPLTPGGTPIPLTVVEKVDLNSPAYGEEPGTQAYESRKADFPPDRIFKLGDPRASPQLVVPENDLENAISDSDLPETLLSKVESLPKEGEERKFTAHRRKPSDAVPDAEEIVLDVPGQQIPDTNSSGTKINFTDDPDQLNDSGGDLNDYSEAGAVDVNDNGFGDDFDDFKEGDGGDGHDDFGDFDDGFQEPEETSDAAILKPNTDSTASPSLPALPSLLDLSPLKSLPDLLSATSDHLDTLFPNSTNLSSLPPIDPFPDSSAIFTTERSLSLWSQLVAPPPLQPPNWTKSRIRRLFLVSLGVPVDLDEILPASKQKKLVLPSMNRDTARVSSEDPLGTGGTLLRSRSKRKNREGQSRSSTSFDSNRSSSRPVPSTPRRKGNTPPPELDLLATRRLCETTDAALDGYTDQEITEHVQKLEKLTIRASEVLEYWLKKRDGQLGEKEAFEGVIENLVKHARQVRK</sequence>
<feature type="compositionally biased region" description="Basic and acidic residues" evidence="1">
    <location>
        <begin position="55"/>
        <end position="66"/>
    </location>
</feature>
<name>A0A9P5CX33_9EURO</name>
<organism evidence="2 3">
    <name type="scientific">Trichophyton interdigitale</name>
    <dbReference type="NCBI Taxonomy" id="101480"/>
    <lineage>
        <taxon>Eukaryota</taxon>
        <taxon>Fungi</taxon>
        <taxon>Dikarya</taxon>
        <taxon>Ascomycota</taxon>
        <taxon>Pezizomycotina</taxon>
        <taxon>Eurotiomycetes</taxon>
        <taxon>Eurotiomycetidae</taxon>
        <taxon>Onygenales</taxon>
        <taxon>Arthrodermataceae</taxon>
        <taxon>Trichophyton</taxon>
    </lineage>
</organism>
<feature type="compositionally biased region" description="Acidic residues" evidence="1">
    <location>
        <begin position="320"/>
        <end position="333"/>
    </location>
</feature>
<feature type="region of interest" description="Disordered" evidence="1">
    <location>
        <begin position="160"/>
        <end position="195"/>
    </location>
</feature>